<sequence length="125" mass="13913">MPEHRTWHAIRELNRRVNDLGEPLALTDEIRALLRDTASDVAIASDTVALALQGNASATELLREVAKRIREGSWRLSRALTEANRRQEAGDTDGARAALMELLAVEVVPFYRELAQVQLDALDEP</sequence>
<reference evidence="2 3" key="1">
    <citation type="journal article" date="2019" name="Science">
        <title>Social genes are selection hotspots in kin groups of a soil microbe.</title>
        <authorList>
            <person name="Wielgoss S."/>
            <person name="Wolfensberger R."/>
            <person name="Sun L."/>
            <person name="Fiegna F."/>
            <person name="Velicer G.J."/>
        </authorList>
    </citation>
    <scope>NUCLEOTIDE SEQUENCE [LARGE SCALE GENOMIC DNA]</scope>
    <source>
        <strain evidence="2 3">MC3.5.9c15</strain>
    </source>
</reference>
<organism evidence="2 3">
    <name type="scientific">Myxococcus xanthus</name>
    <dbReference type="NCBI Taxonomy" id="34"/>
    <lineage>
        <taxon>Bacteria</taxon>
        <taxon>Pseudomonadati</taxon>
        <taxon>Myxococcota</taxon>
        <taxon>Myxococcia</taxon>
        <taxon>Myxococcales</taxon>
        <taxon>Cystobacterineae</taxon>
        <taxon>Myxococcaceae</taxon>
        <taxon>Myxococcus</taxon>
    </lineage>
</organism>
<evidence type="ECO:0000313" key="2">
    <source>
        <dbReference type="EMBL" id="QDE66052.1"/>
    </source>
</evidence>
<dbReference type="Pfam" id="PF09543">
    <property type="entry name" value="DUF2379"/>
    <property type="match status" value="1"/>
</dbReference>
<dbReference type="RefSeq" id="WP_140797112.1">
    <property type="nucleotide sequence ID" value="NZ_CP017172.1"/>
</dbReference>
<evidence type="ECO:0000259" key="1">
    <source>
        <dbReference type="Pfam" id="PF09543"/>
    </source>
</evidence>
<protein>
    <recommendedName>
        <fullName evidence="1">DUSAM domain-containing protein</fullName>
    </recommendedName>
</protein>
<evidence type="ECO:0000313" key="3">
    <source>
        <dbReference type="Proteomes" id="UP000320179"/>
    </source>
</evidence>
<proteinExistence type="predicted"/>
<gene>
    <name evidence="2" type="ORF">BHS09_03025</name>
</gene>
<dbReference type="AlphaFoldDB" id="A0AAE6KQB1"/>
<name>A0AAE6KQB1_MYXXA</name>
<accession>A0AAE6KQB1</accession>
<dbReference type="EMBL" id="CP017174">
    <property type="protein sequence ID" value="QDE66052.1"/>
    <property type="molecule type" value="Genomic_DNA"/>
</dbReference>
<dbReference type="InterPro" id="IPR011753">
    <property type="entry name" value="DUSAM_dom"/>
</dbReference>
<dbReference type="Proteomes" id="UP000320179">
    <property type="component" value="Chromosome"/>
</dbReference>
<feature type="domain" description="DUSAM" evidence="1">
    <location>
        <begin position="7"/>
        <end position="122"/>
    </location>
</feature>
<dbReference type="NCBIfam" id="TIGR02267">
    <property type="entry name" value="DUSAM domain"/>
    <property type="match status" value="1"/>
</dbReference>